<keyword evidence="3" id="KW-1185">Reference proteome</keyword>
<evidence type="ECO:0000313" key="2">
    <source>
        <dbReference type="EMBL" id="KAJ5269369.1"/>
    </source>
</evidence>
<gene>
    <name evidence="2" type="ORF">N7505_005127</name>
</gene>
<organism evidence="2 3">
    <name type="scientific">Penicillium chrysogenum</name>
    <name type="common">Penicillium notatum</name>
    <dbReference type="NCBI Taxonomy" id="5076"/>
    <lineage>
        <taxon>Eukaryota</taxon>
        <taxon>Fungi</taxon>
        <taxon>Dikarya</taxon>
        <taxon>Ascomycota</taxon>
        <taxon>Pezizomycotina</taxon>
        <taxon>Eurotiomycetes</taxon>
        <taxon>Eurotiomycetidae</taxon>
        <taxon>Eurotiales</taxon>
        <taxon>Aspergillaceae</taxon>
        <taxon>Penicillium</taxon>
        <taxon>Penicillium chrysogenum species complex</taxon>
    </lineage>
</organism>
<proteinExistence type="predicted"/>
<dbReference type="EMBL" id="JAPVEB010000003">
    <property type="protein sequence ID" value="KAJ5269369.1"/>
    <property type="molecule type" value="Genomic_DNA"/>
</dbReference>
<evidence type="ECO:0000313" key="3">
    <source>
        <dbReference type="Proteomes" id="UP001220256"/>
    </source>
</evidence>
<comment type="caution">
    <text evidence="2">The sequence shown here is derived from an EMBL/GenBank/DDBJ whole genome shotgun (WGS) entry which is preliminary data.</text>
</comment>
<dbReference type="Proteomes" id="UP001220256">
    <property type="component" value="Unassembled WGS sequence"/>
</dbReference>
<feature type="region of interest" description="Disordered" evidence="1">
    <location>
        <begin position="1"/>
        <end position="43"/>
    </location>
</feature>
<feature type="compositionally biased region" description="Basic and acidic residues" evidence="1">
    <location>
        <begin position="7"/>
        <end position="19"/>
    </location>
</feature>
<accession>A0ABQ8WHW6</accession>
<feature type="compositionally biased region" description="Acidic residues" evidence="1">
    <location>
        <begin position="20"/>
        <end position="38"/>
    </location>
</feature>
<name>A0ABQ8WHW6_PENCH</name>
<reference evidence="2 3" key="1">
    <citation type="journal article" date="2023" name="IMA Fungus">
        <title>Comparative genomic study of the Penicillium genus elucidates a diverse pangenome and 15 lateral gene transfer events.</title>
        <authorList>
            <person name="Petersen C."/>
            <person name="Sorensen T."/>
            <person name="Nielsen M.R."/>
            <person name="Sondergaard T.E."/>
            <person name="Sorensen J.L."/>
            <person name="Fitzpatrick D.A."/>
            <person name="Frisvad J.C."/>
            <person name="Nielsen K.L."/>
        </authorList>
    </citation>
    <scope>NUCLEOTIDE SEQUENCE [LARGE SCALE GENOMIC DNA]</scope>
    <source>
        <strain evidence="2 3">IBT 3361</strain>
    </source>
</reference>
<protein>
    <submittedName>
        <fullName evidence="2">Uncharacterized protein</fullName>
    </submittedName>
</protein>
<sequence>MHKQVSTKHDRNITKTKTVEEEEEEEEEDDEDEDEDEDQVQRRKVLARNVKVTGPTITIQWETPHTLY</sequence>
<evidence type="ECO:0000256" key="1">
    <source>
        <dbReference type="SAM" id="MobiDB-lite"/>
    </source>
</evidence>